<dbReference type="SUPFAM" id="SSF57783">
    <property type="entry name" value="Zinc beta-ribbon"/>
    <property type="match status" value="1"/>
</dbReference>
<sequence>MEFCDECGSMMQGRDGTWVCTNEDCGFEKPKGDTAEFVSAGKQEDSGVIDVSDAEDQGMPKTTVKCPECGNMEAYYYMQQIRSADESETRFFICTECEHKWREDDH</sequence>
<evidence type="ECO:0000256" key="1">
    <source>
        <dbReference type="ARBA" id="ARBA00018272"/>
    </source>
</evidence>
<dbReference type="GO" id="GO:0003676">
    <property type="term" value="F:nucleic acid binding"/>
    <property type="evidence" value="ECO:0007669"/>
    <property type="project" value="InterPro"/>
</dbReference>
<dbReference type="PROSITE" id="PS51133">
    <property type="entry name" value="ZF_TFIIS_2"/>
    <property type="match status" value="1"/>
</dbReference>
<evidence type="ECO:0000256" key="7">
    <source>
        <dbReference type="PIRNR" id="PIRNR005586"/>
    </source>
</evidence>
<feature type="zinc finger region" description="C4-type" evidence="9">
    <location>
        <begin position="4"/>
        <end position="25"/>
    </location>
</feature>
<dbReference type="InterPro" id="IPR006288">
    <property type="entry name" value="TFS"/>
</dbReference>
<dbReference type="InterPro" id="IPR001222">
    <property type="entry name" value="Znf_TFIIS"/>
</dbReference>
<evidence type="ECO:0000259" key="11">
    <source>
        <dbReference type="PROSITE" id="PS51133"/>
    </source>
</evidence>
<dbReference type="InterPro" id="IPR001529">
    <property type="entry name" value="Zn_ribbon_RPB9"/>
</dbReference>
<dbReference type="SMART" id="SM00440">
    <property type="entry name" value="ZnF_C2C2"/>
    <property type="match status" value="1"/>
</dbReference>
<keyword evidence="13" id="KW-1185">Reference proteome</keyword>
<dbReference type="SMART" id="SM00661">
    <property type="entry name" value="RPOL9"/>
    <property type="match status" value="1"/>
</dbReference>
<dbReference type="EMBL" id="BMPG01000002">
    <property type="protein sequence ID" value="GGL62479.1"/>
    <property type="molecule type" value="Genomic_DNA"/>
</dbReference>
<protein>
    <recommendedName>
        <fullName evidence="1">Transcription factor S</fullName>
    </recommendedName>
    <alternativeName>
        <fullName evidence="6">Transcription elongation factor IIS/RNA polymerase subunit homolog</fullName>
    </alternativeName>
</protein>
<dbReference type="PIRSF" id="PIRSF005586">
    <property type="entry name" value="RNApol_RpoM"/>
    <property type="match status" value="1"/>
</dbReference>
<keyword evidence="2 8" id="KW-0479">Metal-binding</keyword>
<dbReference type="GO" id="GO:0006351">
    <property type="term" value="P:DNA-templated transcription"/>
    <property type="evidence" value="ECO:0007669"/>
    <property type="project" value="InterPro"/>
</dbReference>
<dbReference type="PANTHER" id="PTHR11239">
    <property type="entry name" value="DNA-DIRECTED RNA POLYMERASE"/>
    <property type="match status" value="1"/>
</dbReference>
<evidence type="ECO:0000256" key="9">
    <source>
        <dbReference type="PIRSR" id="PIRSR005586-2"/>
    </source>
</evidence>
<feature type="binding site" evidence="8">
    <location>
        <position position="7"/>
    </location>
    <ligand>
        <name>Zn(2+)</name>
        <dbReference type="ChEBI" id="CHEBI:29105"/>
        <label>1</label>
    </ligand>
</feature>
<evidence type="ECO:0000256" key="6">
    <source>
        <dbReference type="ARBA" id="ARBA00032962"/>
    </source>
</evidence>
<feature type="domain" description="TFIIS-type" evidence="11">
    <location>
        <begin position="62"/>
        <end position="102"/>
    </location>
</feature>
<dbReference type="GO" id="GO:0008270">
    <property type="term" value="F:zinc ion binding"/>
    <property type="evidence" value="ECO:0007669"/>
    <property type="project" value="UniProtKB-KW"/>
</dbReference>
<reference evidence="12" key="1">
    <citation type="journal article" date="2014" name="Int. J. Syst. Evol. Microbiol.">
        <title>Complete genome sequence of Corynebacterium casei LMG S-19264T (=DSM 44701T), isolated from a smear-ripened cheese.</title>
        <authorList>
            <consortium name="US DOE Joint Genome Institute (JGI-PGF)"/>
            <person name="Walter F."/>
            <person name="Albersmeier A."/>
            <person name="Kalinowski J."/>
            <person name="Ruckert C."/>
        </authorList>
    </citation>
    <scope>NUCLEOTIDE SEQUENCE</scope>
    <source>
        <strain evidence="12">JCM 19596</strain>
    </source>
</reference>
<accession>A0A830FMW0</accession>
<dbReference type="NCBIfam" id="TIGR01384">
    <property type="entry name" value="TFS_arch"/>
    <property type="match status" value="1"/>
</dbReference>
<evidence type="ECO:0000256" key="8">
    <source>
        <dbReference type="PIRSR" id="PIRSR005586-1"/>
    </source>
</evidence>
<feature type="binding site" evidence="8">
    <location>
        <position position="69"/>
    </location>
    <ligand>
        <name>Zn(2+)</name>
        <dbReference type="ChEBI" id="CHEBI:29105"/>
        <label>2</label>
    </ligand>
</feature>
<evidence type="ECO:0000256" key="2">
    <source>
        <dbReference type="ARBA" id="ARBA00022723"/>
    </source>
</evidence>
<feature type="binding site" evidence="8">
    <location>
        <position position="97"/>
    </location>
    <ligand>
        <name>Zn(2+)</name>
        <dbReference type="ChEBI" id="CHEBI:29105"/>
        <label>2</label>
    </ligand>
</feature>
<proteinExistence type="inferred from homology"/>
<evidence type="ECO:0000313" key="12">
    <source>
        <dbReference type="EMBL" id="GGL62479.1"/>
    </source>
</evidence>
<dbReference type="CDD" id="cd10511">
    <property type="entry name" value="Zn-ribbon_TFS"/>
    <property type="match status" value="1"/>
</dbReference>
<dbReference type="GO" id="GO:0003899">
    <property type="term" value="F:DNA-directed RNA polymerase activity"/>
    <property type="evidence" value="ECO:0007669"/>
    <property type="project" value="InterPro"/>
</dbReference>
<evidence type="ECO:0000256" key="5">
    <source>
        <dbReference type="ARBA" id="ARBA00023015"/>
    </source>
</evidence>
<name>A0A830FMW0_9EURY</name>
<evidence type="ECO:0000313" key="13">
    <source>
        <dbReference type="Proteomes" id="UP000607197"/>
    </source>
</evidence>
<comment type="caution">
    <text evidence="12">The sequence shown here is derived from an EMBL/GenBank/DDBJ whole genome shotgun (WGS) entry which is preliminary data.</text>
</comment>
<dbReference type="InterPro" id="IPR012164">
    <property type="entry name" value="Rpa12/Rpb9/Rpc10/TFS"/>
</dbReference>
<evidence type="ECO:0000256" key="3">
    <source>
        <dbReference type="ARBA" id="ARBA00022771"/>
    </source>
</evidence>
<dbReference type="PROSITE" id="PS00466">
    <property type="entry name" value="ZF_TFIIS_1"/>
    <property type="match status" value="1"/>
</dbReference>
<dbReference type="AlphaFoldDB" id="A0A830FMW0"/>
<dbReference type="RefSeq" id="WP_188978617.1">
    <property type="nucleotide sequence ID" value="NZ_BMPG01000002.1"/>
</dbReference>
<dbReference type="Pfam" id="PF01096">
    <property type="entry name" value="Zn_ribbon_TFIIS"/>
    <property type="match status" value="1"/>
</dbReference>
<reference evidence="12" key="2">
    <citation type="submission" date="2020-09" db="EMBL/GenBank/DDBJ databases">
        <authorList>
            <person name="Sun Q."/>
            <person name="Ohkuma M."/>
        </authorList>
    </citation>
    <scope>NUCLEOTIDE SEQUENCE</scope>
    <source>
        <strain evidence="12">JCM 19596</strain>
    </source>
</reference>
<evidence type="ECO:0000256" key="4">
    <source>
        <dbReference type="ARBA" id="ARBA00022833"/>
    </source>
</evidence>
<dbReference type="Gene3D" id="2.20.25.10">
    <property type="match status" value="1"/>
</dbReference>
<feature type="binding site" evidence="8">
    <location>
        <position position="94"/>
    </location>
    <ligand>
        <name>Zn(2+)</name>
        <dbReference type="ChEBI" id="CHEBI:29105"/>
        <label>2</label>
    </ligand>
</feature>
<feature type="binding site" evidence="8">
    <location>
        <position position="66"/>
    </location>
    <ligand>
        <name>Zn(2+)</name>
        <dbReference type="ChEBI" id="CHEBI:29105"/>
        <label>2</label>
    </ligand>
</feature>
<comment type="similarity">
    <text evidence="7 10">Belongs to the archaeal rpoM/eukaryotic RPA12/RPB9/RPC11 RNA polymerase family.</text>
</comment>
<evidence type="ECO:0000256" key="10">
    <source>
        <dbReference type="RuleBase" id="RU003474"/>
    </source>
</evidence>
<organism evidence="12 13">
    <name type="scientific">Halocalculus aciditolerans</name>
    <dbReference type="NCBI Taxonomy" id="1383812"/>
    <lineage>
        <taxon>Archaea</taxon>
        <taxon>Methanobacteriati</taxon>
        <taxon>Methanobacteriota</taxon>
        <taxon>Stenosarchaea group</taxon>
        <taxon>Halobacteria</taxon>
        <taxon>Halobacteriales</taxon>
        <taxon>Halobacteriaceae</taxon>
        <taxon>Halocalculus</taxon>
    </lineage>
</organism>
<dbReference type="Proteomes" id="UP000607197">
    <property type="component" value="Unassembled WGS sequence"/>
</dbReference>
<keyword evidence="4 8" id="KW-0862">Zinc</keyword>
<keyword evidence="7 10" id="KW-0804">Transcription</keyword>
<dbReference type="PANTHER" id="PTHR11239:SF12">
    <property type="entry name" value="DNA-DIRECTED RNA POLYMERASE III SUBUNIT RPC10"/>
    <property type="match status" value="1"/>
</dbReference>
<gene>
    <name evidence="12" type="ORF">GCM10009039_20630</name>
</gene>
<feature type="binding site" evidence="8">
    <location>
        <position position="4"/>
    </location>
    <ligand>
        <name>Zn(2+)</name>
        <dbReference type="ChEBI" id="CHEBI:29105"/>
        <label>1</label>
    </ligand>
</feature>
<keyword evidence="5" id="KW-0805">Transcription regulation</keyword>
<feature type="binding site" evidence="8">
    <location>
        <position position="25"/>
    </location>
    <ligand>
        <name>Zn(2+)</name>
        <dbReference type="ChEBI" id="CHEBI:29105"/>
        <label>1</label>
    </ligand>
</feature>
<dbReference type="OrthoDB" id="72957at2157"/>
<keyword evidence="3 9" id="KW-0863">Zinc-finger</keyword>
<dbReference type="GO" id="GO:0006355">
    <property type="term" value="P:regulation of DNA-templated transcription"/>
    <property type="evidence" value="ECO:0007669"/>
    <property type="project" value="InterPro"/>
</dbReference>